<organism evidence="1 2">
    <name type="scientific">Meloidogyne enterolobii</name>
    <name type="common">Root-knot nematode worm</name>
    <name type="synonym">Meloidogyne mayaguensis</name>
    <dbReference type="NCBI Taxonomy" id="390850"/>
    <lineage>
        <taxon>Eukaryota</taxon>
        <taxon>Metazoa</taxon>
        <taxon>Ecdysozoa</taxon>
        <taxon>Nematoda</taxon>
        <taxon>Chromadorea</taxon>
        <taxon>Rhabditida</taxon>
        <taxon>Tylenchina</taxon>
        <taxon>Tylenchomorpha</taxon>
        <taxon>Tylenchoidea</taxon>
        <taxon>Meloidogynidae</taxon>
        <taxon>Meloidogyninae</taxon>
        <taxon>Meloidogyne</taxon>
    </lineage>
</organism>
<comment type="caution">
    <text evidence="1">The sequence shown here is derived from an EMBL/GenBank/DDBJ whole genome shotgun (WGS) entry which is preliminary data.</text>
</comment>
<evidence type="ECO:0000313" key="1">
    <source>
        <dbReference type="EMBL" id="CAK5062667.1"/>
    </source>
</evidence>
<protein>
    <submittedName>
        <fullName evidence="1">Uncharacterized protein</fullName>
    </submittedName>
</protein>
<proteinExistence type="predicted"/>
<gene>
    <name evidence="1" type="ORF">MENTE1834_LOCUS16563</name>
</gene>
<accession>A0ACB0YU93</accession>
<name>A0ACB0YU93_MELEN</name>
<keyword evidence="2" id="KW-1185">Reference proteome</keyword>
<reference evidence="1" key="1">
    <citation type="submission" date="2023-11" db="EMBL/GenBank/DDBJ databases">
        <authorList>
            <person name="Poullet M."/>
        </authorList>
    </citation>
    <scope>NUCLEOTIDE SEQUENCE</scope>
    <source>
        <strain evidence="1">E1834</strain>
    </source>
</reference>
<dbReference type="Proteomes" id="UP001497535">
    <property type="component" value="Unassembled WGS sequence"/>
</dbReference>
<dbReference type="EMBL" id="CAVMJV010000018">
    <property type="protein sequence ID" value="CAK5062667.1"/>
    <property type="molecule type" value="Genomic_DNA"/>
</dbReference>
<sequence>MSLLCVTVKRAKLQGSIEEFHSYVTLKLQNVKSTTVAVRGIQPQWEQEFIFETNRLDQALFLELWNKGVLWDKLLGVCFMRLCDVGYSNSSGCGKWLQVDHEFRTLNGDIVGTLHSTGHSVLVDCRFELPYGKYLIFIKKLEILNLKLRLADSWKSSDIRIRYPIRKFRISGSGTDIRTEIFGYPDPEPKFVF</sequence>
<evidence type="ECO:0000313" key="2">
    <source>
        <dbReference type="Proteomes" id="UP001497535"/>
    </source>
</evidence>